<dbReference type="EMBL" id="AP022606">
    <property type="protein sequence ID" value="BBZ10713.1"/>
    <property type="molecule type" value="Genomic_DNA"/>
</dbReference>
<evidence type="ECO:0000313" key="5">
    <source>
        <dbReference type="Proteomes" id="UP000467379"/>
    </source>
</evidence>
<reference evidence="3 4" key="1">
    <citation type="submission" date="2016-12" db="EMBL/GenBank/DDBJ databases">
        <title>The new phylogeny of genus Mycobacterium.</title>
        <authorList>
            <person name="Tortoli E."/>
            <person name="Trovato A."/>
            <person name="Cirillo D.M."/>
        </authorList>
    </citation>
    <scope>NUCLEOTIDE SEQUENCE [LARGE SCALE GENOMIC DNA]</scope>
    <source>
        <strain evidence="3 4">DSM 44624</strain>
    </source>
</reference>
<evidence type="ECO:0000313" key="2">
    <source>
        <dbReference type="EMBL" id="BBZ10713.1"/>
    </source>
</evidence>
<feature type="domain" description="ER-bound oxygenase mpaB/mpaB'/Rubber oxygenase catalytic" evidence="1">
    <location>
        <begin position="23"/>
        <end position="274"/>
    </location>
</feature>
<gene>
    <name evidence="3" type="ORF">BST20_05975</name>
    <name evidence="2" type="ORF">MBRA_09080</name>
</gene>
<evidence type="ECO:0000313" key="3">
    <source>
        <dbReference type="EMBL" id="ORA41624.1"/>
    </source>
</evidence>
<keyword evidence="5" id="KW-1185">Reference proteome</keyword>
<evidence type="ECO:0000313" key="4">
    <source>
        <dbReference type="Proteomes" id="UP000192441"/>
    </source>
</evidence>
<proteinExistence type="predicted"/>
<accession>A0A7I7W2T0</accession>
<protein>
    <recommendedName>
        <fullName evidence="1">ER-bound oxygenase mpaB/mpaB'/Rubber oxygenase catalytic domain-containing protein</fullName>
    </recommendedName>
</protein>
<dbReference type="Proteomes" id="UP000467379">
    <property type="component" value="Chromosome"/>
</dbReference>
<dbReference type="PANTHER" id="PTHR36151:SF3">
    <property type="entry name" value="ER-BOUND OXYGENASE MPAB_MPAB'_RUBBER OXYGENASE CATALYTIC DOMAIN-CONTAINING PROTEIN"/>
    <property type="match status" value="1"/>
</dbReference>
<name>A0A7I7W2T0_9MYCO</name>
<dbReference type="GO" id="GO:0016491">
    <property type="term" value="F:oxidoreductase activity"/>
    <property type="evidence" value="ECO:0007669"/>
    <property type="project" value="InterPro"/>
</dbReference>
<dbReference type="RefSeq" id="WP_083130370.1">
    <property type="nucleotide sequence ID" value="NZ_AP022606.1"/>
</dbReference>
<reference evidence="2 5" key="2">
    <citation type="journal article" date="2019" name="Emerg. Microbes Infect.">
        <title>Comprehensive subspecies identification of 175 nontuberculous mycobacteria species based on 7547 genomic profiles.</title>
        <authorList>
            <person name="Matsumoto Y."/>
            <person name="Kinjo T."/>
            <person name="Motooka D."/>
            <person name="Nabeya D."/>
            <person name="Jung N."/>
            <person name="Uechi K."/>
            <person name="Horii T."/>
            <person name="Iida T."/>
            <person name="Fujita J."/>
            <person name="Nakamura S."/>
        </authorList>
    </citation>
    <scope>NUCLEOTIDE SEQUENCE [LARGE SCALE GENOMIC DNA]</scope>
    <source>
        <strain evidence="2 5">JCM 12687</strain>
    </source>
</reference>
<dbReference type="EMBL" id="MVHM01000001">
    <property type="protein sequence ID" value="ORA41624.1"/>
    <property type="molecule type" value="Genomic_DNA"/>
</dbReference>
<dbReference type="Proteomes" id="UP000192441">
    <property type="component" value="Unassembled WGS sequence"/>
</dbReference>
<dbReference type="PANTHER" id="PTHR36151">
    <property type="entry name" value="BLR2777 PROTEIN"/>
    <property type="match status" value="1"/>
</dbReference>
<dbReference type="AlphaFoldDB" id="A0A7I7W2T0"/>
<sequence length="304" mass="35132">MDGQGNSRLNGQRLRLGPDSLIWRWAGDMRIAFEGGTAGLLQTMHPAIGYALIEHSNFFDDPVDRVFRSLPGILGTVYNGPQAETTGRQVRDYHRAIKGVQPDGTRYHALNPETYWWAHATFQRMVERVAEHWDTHRLTDTERDRLYREGCEWYRQYGMTESVLPADRAEFDAQWVHYCEQVLQPNPASDYLIEFINRTAIPDMSSSPFFPAPPALKPIANRLLPAWPVRAALAPPMRLVIFGGLPAGVRERFRIRWTRYDERAYHAARNTIRAGWPFVPASLKWHYTARKGWLRESGKLPKRF</sequence>
<dbReference type="Pfam" id="PF09995">
    <property type="entry name" value="MPAB_Lcp_cat"/>
    <property type="match status" value="1"/>
</dbReference>
<reference evidence="2" key="3">
    <citation type="submission" date="2020-02" db="EMBL/GenBank/DDBJ databases">
        <authorList>
            <person name="Matsumoto Y."/>
            <person name="Motooka D."/>
            <person name="Nakamura S."/>
        </authorList>
    </citation>
    <scope>NUCLEOTIDE SEQUENCE</scope>
    <source>
        <strain evidence="2">JCM 12687</strain>
    </source>
</reference>
<evidence type="ECO:0000259" key="1">
    <source>
        <dbReference type="Pfam" id="PF09995"/>
    </source>
</evidence>
<dbReference type="InterPro" id="IPR018713">
    <property type="entry name" value="MPAB/Lcp_cat_dom"/>
</dbReference>
<dbReference type="OrthoDB" id="3456672at2"/>
<organism evidence="3 4">
    <name type="scientific">Mycobacterium branderi</name>
    <dbReference type="NCBI Taxonomy" id="43348"/>
    <lineage>
        <taxon>Bacteria</taxon>
        <taxon>Bacillati</taxon>
        <taxon>Actinomycetota</taxon>
        <taxon>Actinomycetes</taxon>
        <taxon>Mycobacteriales</taxon>
        <taxon>Mycobacteriaceae</taxon>
        <taxon>Mycobacterium</taxon>
    </lineage>
</organism>